<evidence type="ECO:0000313" key="2">
    <source>
        <dbReference type="EMBL" id="VFQ45996.1"/>
    </source>
</evidence>
<feature type="chain" id="PRO_5020297361" evidence="1">
    <location>
        <begin position="23"/>
        <end position="346"/>
    </location>
</feature>
<proteinExistence type="predicted"/>
<dbReference type="SUPFAM" id="SSF81901">
    <property type="entry name" value="HCP-like"/>
    <property type="match status" value="1"/>
</dbReference>
<evidence type="ECO:0000256" key="1">
    <source>
        <dbReference type="SAM" id="SignalP"/>
    </source>
</evidence>
<dbReference type="RefSeq" id="WP_180143198.1">
    <property type="nucleotide sequence ID" value="NZ_CAADHO010000007.1"/>
</dbReference>
<dbReference type="AlphaFoldDB" id="A0A4U8YP84"/>
<reference evidence="2 3" key="1">
    <citation type="submission" date="2019-03" db="EMBL/GenBank/DDBJ databases">
        <authorList>
            <person name="Nijsse B."/>
        </authorList>
    </citation>
    <scope>NUCLEOTIDE SEQUENCE [LARGE SCALE GENOMIC DNA]</scope>
    <source>
        <strain evidence="2">Desulfoluna butyratoxydans MSL71</strain>
    </source>
</reference>
<dbReference type="InterPro" id="IPR050767">
    <property type="entry name" value="Sel1_AlgK"/>
</dbReference>
<accession>A0A4U8YP84</accession>
<dbReference type="PANTHER" id="PTHR11102">
    <property type="entry name" value="SEL-1-LIKE PROTEIN"/>
    <property type="match status" value="1"/>
</dbReference>
<sequence>MKKRRILLICVLCLFWAHGSLAGTPVPADKEGFPGGYSKERFLTDKAKADKGDAGAQFVMGYLYHRQVVDFVKADSSKAFGWYQKAALQGHLQACQMLGLMYQKGDGTKADPEAAKRYYQYAADRGLAEARYGLGLLYAEGVGVPRDEELAIFWFKKASRQNFSPACVALGVMFAGGRGVTKNMESAFNWFLRSAELGNSEGMLRVAGMYRTGIGVPQDIGIAIRWLEEALKVKTRSSLLATNDLAWILATCPDVTYRDSKRALKLAEHLVASGATQPSALDTLAAAYAANGMYEKAIHIQEDAIRKLDETGEKELEAPLRERLELYKAGKAWVDPLKTVTQVEKK</sequence>
<dbReference type="SUPFAM" id="SSF48452">
    <property type="entry name" value="TPR-like"/>
    <property type="match status" value="1"/>
</dbReference>
<dbReference type="PANTHER" id="PTHR11102:SF160">
    <property type="entry name" value="ERAD-ASSOCIATED E3 UBIQUITIN-PROTEIN LIGASE COMPONENT HRD3"/>
    <property type="match status" value="1"/>
</dbReference>
<protein>
    <submittedName>
        <fullName evidence="2">Sel1 repeat</fullName>
    </submittedName>
</protein>
<gene>
    <name evidence="2" type="ORF">MSL71_36590</name>
</gene>
<dbReference type="SMART" id="SM00671">
    <property type="entry name" value="SEL1"/>
    <property type="match status" value="5"/>
</dbReference>
<organism evidence="2 3">
    <name type="scientific">Desulfoluna butyratoxydans</name>
    <dbReference type="NCBI Taxonomy" id="231438"/>
    <lineage>
        <taxon>Bacteria</taxon>
        <taxon>Pseudomonadati</taxon>
        <taxon>Thermodesulfobacteriota</taxon>
        <taxon>Desulfobacteria</taxon>
        <taxon>Desulfobacterales</taxon>
        <taxon>Desulfolunaceae</taxon>
        <taxon>Desulfoluna</taxon>
    </lineage>
</organism>
<dbReference type="Proteomes" id="UP000507962">
    <property type="component" value="Unassembled WGS sequence"/>
</dbReference>
<dbReference type="InterPro" id="IPR006597">
    <property type="entry name" value="Sel1-like"/>
</dbReference>
<dbReference type="InterPro" id="IPR011990">
    <property type="entry name" value="TPR-like_helical_dom_sf"/>
</dbReference>
<keyword evidence="1" id="KW-0732">Signal</keyword>
<dbReference type="Gene3D" id="1.25.40.10">
    <property type="entry name" value="Tetratricopeptide repeat domain"/>
    <property type="match status" value="1"/>
</dbReference>
<feature type="signal peptide" evidence="1">
    <location>
        <begin position="1"/>
        <end position="22"/>
    </location>
</feature>
<dbReference type="EMBL" id="CAADHO010000007">
    <property type="protein sequence ID" value="VFQ45996.1"/>
    <property type="molecule type" value="Genomic_DNA"/>
</dbReference>
<name>A0A4U8YP84_9BACT</name>
<keyword evidence="3" id="KW-1185">Reference proteome</keyword>
<evidence type="ECO:0000313" key="3">
    <source>
        <dbReference type="Proteomes" id="UP000507962"/>
    </source>
</evidence>
<dbReference type="Pfam" id="PF08238">
    <property type="entry name" value="Sel1"/>
    <property type="match status" value="5"/>
</dbReference>